<evidence type="ECO:0000259" key="2">
    <source>
        <dbReference type="Pfam" id="PF00078"/>
    </source>
</evidence>
<accession>A0AA88KX64</accession>
<dbReference type="EMBL" id="JAVRJZ010000021">
    <property type="protein sequence ID" value="KAK2705416.1"/>
    <property type="molecule type" value="Genomic_DNA"/>
</dbReference>
<evidence type="ECO:0000313" key="3">
    <source>
        <dbReference type="EMBL" id="KAK2705416.1"/>
    </source>
</evidence>
<dbReference type="Pfam" id="PF00078">
    <property type="entry name" value="RVT_1"/>
    <property type="match status" value="1"/>
</dbReference>
<feature type="domain" description="Reverse transcriptase" evidence="2">
    <location>
        <begin position="257"/>
        <end position="375"/>
    </location>
</feature>
<proteinExistence type="predicted"/>
<dbReference type="Proteomes" id="UP001187531">
    <property type="component" value="Unassembled WGS sequence"/>
</dbReference>
<sequence length="396" mass="46180">MENITFEEFMLEMRNEIFKQRAFRIYNGDNTFRSHNEEGREKQMFRLRMKSELFAETVYSLVNGTGFAPKNTAQVATTQETPKQQEQSKSEADLSAGELLTDGQIAKPKELSIYESLRQRLERLRDKNGQIAKQIAKKISIYERLGPHVSIQEKHGQITEQISIYERLGPPVNIREKPGKEFYKKSSKLADDEKFNRSNFRRNYQPNRAIHAGRTGGPGSQPQIKFNRNKQVQRPEKTARAKLINKRFCKTFLYKWLLQGLIEIIDPRQYGFQQGCSTSHYLVKNFETMVAHLEKNKAFVELLQVDVRKAFDTSSHEEILKHMEGFHSFLIKIVESFLSERKQKTKYENELSNITTQTCGIPQGTKLFSLLCKMMATWHKDRAKFADYLKMIALQM</sequence>
<reference evidence="3" key="1">
    <citation type="submission" date="2023-07" db="EMBL/GenBank/DDBJ databases">
        <title>Chromosome-level genome assembly of Artemia franciscana.</title>
        <authorList>
            <person name="Jo E."/>
        </authorList>
    </citation>
    <scope>NUCLEOTIDE SEQUENCE</scope>
    <source>
        <tissue evidence="3">Whole body</tissue>
    </source>
</reference>
<feature type="compositionally biased region" description="Polar residues" evidence="1">
    <location>
        <begin position="74"/>
        <end position="85"/>
    </location>
</feature>
<dbReference type="PANTHER" id="PTHR33332">
    <property type="entry name" value="REVERSE TRANSCRIPTASE DOMAIN-CONTAINING PROTEIN"/>
    <property type="match status" value="1"/>
</dbReference>
<keyword evidence="4" id="KW-1185">Reference proteome</keyword>
<evidence type="ECO:0000256" key="1">
    <source>
        <dbReference type="SAM" id="MobiDB-lite"/>
    </source>
</evidence>
<evidence type="ECO:0000313" key="4">
    <source>
        <dbReference type="Proteomes" id="UP001187531"/>
    </source>
</evidence>
<organism evidence="3 4">
    <name type="scientific">Artemia franciscana</name>
    <name type="common">Brine shrimp</name>
    <name type="synonym">Artemia sanfranciscana</name>
    <dbReference type="NCBI Taxonomy" id="6661"/>
    <lineage>
        <taxon>Eukaryota</taxon>
        <taxon>Metazoa</taxon>
        <taxon>Ecdysozoa</taxon>
        <taxon>Arthropoda</taxon>
        <taxon>Crustacea</taxon>
        <taxon>Branchiopoda</taxon>
        <taxon>Anostraca</taxon>
        <taxon>Artemiidae</taxon>
        <taxon>Artemia</taxon>
    </lineage>
</organism>
<feature type="region of interest" description="Disordered" evidence="1">
    <location>
        <begin position="74"/>
        <end position="99"/>
    </location>
</feature>
<gene>
    <name evidence="3" type="ORF">QYM36_017456</name>
</gene>
<protein>
    <recommendedName>
        <fullName evidence="2">Reverse transcriptase domain-containing protein</fullName>
    </recommendedName>
</protein>
<name>A0AA88KX64_ARTSF</name>
<dbReference type="InterPro" id="IPR000477">
    <property type="entry name" value="RT_dom"/>
</dbReference>
<comment type="caution">
    <text evidence="3">The sequence shown here is derived from an EMBL/GenBank/DDBJ whole genome shotgun (WGS) entry which is preliminary data.</text>
</comment>
<dbReference type="AlphaFoldDB" id="A0AA88KX64"/>